<evidence type="ECO:0000313" key="4">
    <source>
        <dbReference type="Proteomes" id="UP000092460"/>
    </source>
</evidence>
<dbReference type="EMBL" id="JXJN01022983">
    <property type="status" value="NOT_ANNOTATED_CDS"/>
    <property type="molecule type" value="Genomic_DNA"/>
</dbReference>
<evidence type="ECO:0000256" key="1">
    <source>
        <dbReference type="SAM" id="MobiDB-lite"/>
    </source>
</evidence>
<keyword evidence="4" id="KW-1185">Reference proteome</keyword>
<keyword evidence="2" id="KW-0472">Membrane</keyword>
<feature type="transmembrane region" description="Helical" evidence="2">
    <location>
        <begin position="12"/>
        <end position="34"/>
    </location>
</feature>
<protein>
    <submittedName>
        <fullName evidence="3">Uncharacterized protein</fullName>
    </submittedName>
</protein>
<reference evidence="3" key="2">
    <citation type="submission" date="2020-05" db="UniProtKB">
        <authorList>
            <consortium name="EnsemblMetazoa"/>
        </authorList>
    </citation>
    <scope>IDENTIFICATION</scope>
    <source>
        <strain evidence="3">IAEA</strain>
    </source>
</reference>
<dbReference type="AlphaFoldDB" id="A0A1B0BZ61"/>
<organism evidence="3 4">
    <name type="scientific">Glossina palpalis gambiensis</name>
    <dbReference type="NCBI Taxonomy" id="67801"/>
    <lineage>
        <taxon>Eukaryota</taxon>
        <taxon>Metazoa</taxon>
        <taxon>Ecdysozoa</taxon>
        <taxon>Arthropoda</taxon>
        <taxon>Hexapoda</taxon>
        <taxon>Insecta</taxon>
        <taxon>Pterygota</taxon>
        <taxon>Neoptera</taxon>
        <taxon>Endopterygota</taxon>
        <taxon>Diptera</taxon>
        <taxon>Brachycera</taxon>
        <taxon>Muscomorpha</taxon>
        <taxon>Hippoboscoidea</taxon>
        <taxon>Glossinidae</taxon>
        <taxon>Glossina</taxon>
    </lineage>
</organism>
<evidence type="ECO:0000313" key="3">
    <source>
        <dbReference type="EnsemblMetazoa" id="GPPI044856-PA"/>
    </source>
</evidence>
<dbReference type="Proteomes" id="UP000092460">
    <property type="component" value="Unassembled WGS sequence"/>
</dbReference>
<name>A0A1B0BZ61_9MUSC</name>
<evidence type="ECO:0000256" key="2">
    <source>
        <dbReference type="SAM" id="Phobius"/>
    </source>
</evidence>
<feature type="transmembrane region" description="Helical" evidence="2">
    <location>
        <begin position="63"/>
        <end position="84"/>
    </location>
</feature>
<keyword evidence="2" id="KW-1133">Transmembrane helix</keyword>
<sequence>MSIFLISEYTSLFLIIYRQFVKSLSINFILMFMYEDDDDDDDDDDDGDGDGDDDDDDDDDVEAFTVLLLTMCCCLYYYAVVDAVSGKDSGILFRALHLKSSSCRATLSGNTVLFREHDCNRKTLKLSLMPNRV</sequence>
<dbReference type="EMBL" id="JXJN01022982">
    <property type="status" value="NOT_ANNOTATED_CDS"/>
    <property type="molecule type" value="Genomic_DNA"/>
</dbReference>
<dbReference type="VEuPathDB" id="VectorBase:GPPI044856"/>
<reference evidence="4" key="1">
    <citation type="submission" date="2015-01" db="EMBL/GenBank/DDBJ databases">
        <authorList>
            <person name="Aksoy S."/>
            <person name="Warren W."/>
            <person name="Wilson R.K."/>
        </authorList>
    </citation>
    <scope>NUCLEOTIDE SEQUENCE [LARGE SCALE GENOMIC DNA]</scope>
    <source>
        <strain evidence="4">IAEA</strain>
    </source>
</reference>
<feature type="region of interest" description="Disordered" evidence="1">
    <location>
        <begin position="37"/>
        <end position="59"/>
    </location>
</feature>
<keyword evidence="2" id="KW-0812">Transmembrane</keyword>
<dbReference type="EnsemblMetazoa" id="GPPI044856-RA">
    <property type="protein sequence ID" value="GPPI044856-PA"/>
    <property type="gene ID" value="GPPI044856"/>
</dbReference>
<accession>A0A1B0BZ61</accession>
<proteinExistence type="predicted"/>